<keyword evidence="4 8" id="KW-1003">Cell membrane</keyword>
<proteinExistence type="inferred from homology"/>
<feature type="transmembrane region" description="Helical" evidence="9">
    <location>
        <begin position="55"/>
        <end position="72"/>
    </location>
</feature>
<keyword evidence="3 8" id="KW-0813">Transport</keyword>
<evidence type="ECO:0000256" key="5">
    <source>
        <dbReference type="ARBA" id="ARBA00022692"/>
    </source>
</evidence>
<dbReference type="OrthoDB" id="9803495at2"/>
<evidence type="ECO:0000256" key="9">
    <source>
        <dbReference type="SAM" id="Phobius"/>
    </source>
</evidence>
<dbReference type="HOGENOM" id="CLU_077931_0_1_9"/>
<dbReference type="GO" id="GO:0015225">
    <property type="term" value="F:biotin transmembrane transporter activity"/>
    <property type="evidence" value="ECO:0007669"/>
    <property type="project" value="UniProtKB-UniRule"/>
</dbReference>
<dbReference type="Pfam" id="PF02632">
    <property type="entry name" value="BioY"/>
    <property type="match status" value="1"/>
</dbReference>
<evidence type="ECO:0000256" key="2">
    <source>
        <dbReference type="ARBA" id="ARBA00010692"/>
    </source>
</evidence>
<feature type="transmembrane region" description="Helical" evidence="9">
    <location>
        <begin position="118"/>
        <end position="141"/>
    </location>
</feature>
<dbReference type="AlphaFoldDB" id="U4TR14"/>
<dbReference type="eggNOG" id="COG1268">
    <property type="taxonomic scope" value="Bacteria"/>
</dbReference>
<sequence length="179" mass="18679">MKPRDIARISLFTALLIALGFIPPLPLGFLPVPIVLQNLGVLLAAAILGPKRGSIAVGLFFLLVLVGLPVLSSRTAGIGVFYGASGGFLLGWLVTPAVYGGGRRLLGARAAGWQRGGLLWLVGVVLVDGLGALWLCVGLHLPLMSAVLASLVFVPGDTLKTVLAVLVTERMRQLRLAAQ</sequence>
<evidence type="ECO:0000256" key="4">
    <source>
        <dbReference type="ARBA" id="ARBA00022475"/>
    </source>
</evidence>
<keyword evidence="5 9" id="KW-0812">Transmembrane</keyword>
<dbReference type="PANTHER" id="PTHR34295:SF4">
    <property type="entry name" value="BIOTIN TRANSPORTER BIOY-RELATED"/>
    <property type="match status" value="1"/>
</dbReference>
<evidence type="ECO:0000313" key="11">
    <source>
        <dbReference type="Proteomes" id="UP000030647"/>
    </source>
</evidence>
<comment type="similarity">
    <text evidence="2 8">Belongs to the BioY family.</text>
</comment>
<dbReference type="RefSeq" id="WP_022530777.1">
    <property type="nucleotide sequence ID" value="NZ_KI271608.1"/>
</dbReference>
<evidence type="ECO:0000313" key="10">
    <source>
        <dbReference type="EMBL" id="ERL63952.1"/>
    </source>
</evidence>
<reference evidence="11" key="1">
    <citation type="journal article" date="2013" name="Genome Announc.">
        <title>Whole-Genome Sequencing of Lactobacillus shenzhenensis Strain LY-73T.</title>
        <authorList>
            <person name="Lin Z."/>
            <person name="Liu Z."/>
            <person name="Yang R."/>
            <person name="Zou Y."/>
            <person name="Wan D."/>
            <person name="Chen J."/>
            <person name="Guo M."/>
            <person name="Zhao J."/>
            <person name="Fang C."/>
            <person name="Yang R."/>
            <person name="Liu F."/>
        </authorList>
    </citation>
    <scope>NUCLEOTIDE SEQUENCE [LARGE SCALE GENOMIC DNA]</scope>
    <source>
        <strain evidence="11">LY-73</strain>
    </source>
</reference>
<evidence type="ECO:0000256" key="3">
    <source>
        <dbReference type="ARBA" id="ARBA00022448"/>
    </source>
</evidence>
<evidence type="ECO:0000256" key="8">
    <source>
        <dbReference type="PIRNR" id="PIRNR016661"/>
    </source>
</evidence>
<evidence type="ECO:0000256" key="7">
    <source>
        <dbReference type="ARBA" id="ARBA00023136"/>
    </source>
</evidence>
<dbReference type="EMBL" id="KI271608">
    <property type="protein sequence ID" value="ERL63952.1"/>
    <property type="molecule type" value="Genomic_DNA"/>
</dbReference>
<dbReference type="Proteomes" id="UP000030647">
    <property type="component" value="Unassembled WGS sequence"/>
</dbReference>
<dbReference type="STRING" id="1231336.L248_1771"/>
<dbReference type="Gene3D" id="1.10.1760.20">
    <property type="match status" value="1"/>
</dbReference>
<feature type="transmembrane region" description="Helical" evidence="9">
    <location>
        <begin position="78"/>
        <end position="98"/>
    </location>
</feature>
<feature type="transmembrane region" description="Helical" evidence="9">
    <location>
        <begin position="147"/>
        <end position="167"/>
    </location>
</feature>
<dbReference type="GO" id="GO:0005886">
    <property type="term" value="C:plasma membrane"/>
    <property type="evidence" value="ECO:0007669"/>
    <property type="project" value="UniProtKB-SubCell"/>
</dbReference>
<organism evidence="10 11">
    <name type="scientific">Schleiferilactobacillus shenzhenensis LY-73</name>
    <dbReference type="NCBI Taxonomy" id="1231336"/>
    <lineage>
        <taxon>Bacteria</taxon>
        <taxon>Bacillati</taxon>
        <taxon>Bacillota</taxon>
        <taxon>Bacilli</taxon>
        <taxon>Lactobacillales</taxon>
        <taxon>Lactobacillaceae</taxon>
        <taxon>Schleiferilactobacillus</taxon>
    </lineage>
</organism>
<keyword evidence="6 9" id="KW-1133">Transmembrane helix</keyword>
<dbReference type="PANTHER" id="PTHR34295">
    <property type="entry name" value="BIOTIN TRANSPORTER BIOY"/>
    <property type="match status" value="1"/>
</dbReference>
<dbReference type="PIRSF" id="PIRSF016661">
    <property type="entry name" value="BioY"/>
    <property type="match status" value="1"/>
</dbReference>
<keyword evidence="11" id="KW-1185">Reference proteome</keyword>
<name>U4TR14_9LACO</name>
<evidence type="ECO:0000256" key="1">
    <source>
        <dbReference type="ARBA" id="ARBA00004651"/>
    </source>
</evidence>
<comment type="subcellular location">
    <subcellularLocation>
        <location evidence="1 8">Cell membrane</location>
        <topology evidence="1 8">Multi-pass membrane protein</topology>
    </subcellularLocation>
</comment>
<accession>U4TR14</accession>
<dbReference type="InterPro" id="IPR003784">
    <property type="entry name" value="BioY"/>
</dbReference>
<evidence type="ECO:0000256" key="6">
    <source>
        <dbReference type="ARBA" id="ARBA00022989"/>
    </source>
</evidence>
<gene>
    <name evidence="10" type="primary">bioY</name>
    <name evidence="10" type="ORF">L248_1771</name>
</gene>
<protein>
    <recommendedName>
        <fullName evidence="8">Biotin transporter</fullName>
    </recommendedName>
</protein>
<keyword evidence="7 8" id="KW-0472">Membrane</keyword>